<dbReference type="OrthoDB" id="2267630at2759"/>
<dbReference type="Proteomes" id="UP000650833">
    <property type="component" value="Unassembled WGS sequence"/>
</dbReference>
<feature type="compositionally biased region" description="Polar residues" evidence="1">
    <location>
        <begin position="1"/>
        <end position="24"/>
    </location>
</feature>
<organism evidence="2 3">
    <name type="scientific">Mucor plumbeus</name>
    <dbReference type="NCBI Taxonomy" id="97098"/>
    <lineage>
        <taxon>Eukaryota</taxon>
        <taxon>Fungi</taxon>
        <taxon>Fungi incertae sedis</taxon>
        <taxon>Mucoromycota</taxon>
        <taxon>Mucoromycotina</taxon>
        <taxon>Mucoromycetes</taxon>
        <taxon>Mucorales</taxon>
        <taxon>Mucorineae</taxon>
        <taxon>Mucoraceae</taxon>
        <taxon>Mucor</taxon>
    </lineage>
</organism>
<proteinExistence type="predicted"/>
<evidence type="ECO:0000256" key="1">
    <source>
        <dbReference type="SAM" id="MobiDB-lite"/>
    </source>
</evidence>
<dbReference type="AlphaFoldDB" id="A0A8H7RH92"/>
<gene>
    <name evidence="2" type="ORF">INT46_004712</name>
</gene>
<evidence type="ECO:0000313" key="3">
    <source>
        <dbReference type="Proteomes" id="UP000650833"/>
    </source>
</evidence>
<accession>A0A8H7RH92</accession>
<sequence length="150" mass="17634">MSQETFPQDFSDPFNQENSKQAKNCSWKPESYLSKAVAPKWKLQTTEEREEQENTVKKLGMQSKLNRLKQRPDNHYSYKRMPDVSQYILSSDSENEDEVYDQGNPIEEGCQEEGLPLLWKNKSTSLQDTPKKTENQYYHPGRFFSCCFNC</sequence>
<evidence type="ECO:0000313" key="2">
    <source>
        <dbReference type="EMBL" id="KAG2211424.1"/>
    </source>
</evidence>
<keyword evidence="3" id="KW-1185">Reference proteome</keyword>
<comment type="caution">
    <text evidence="2">The sequence shown here is derived from an EMBL/GenBank/DDBJ whole genome shotgun (WGS) entry which is preliminary data.</text>
</comment>
<feature type="region of interest" description="Disordered" evidence="1">
    <location>
        <begin position="1"/>
        <end position="26"/>
    </location>
</feature>
<dbReference type="EMBL" id="JAEPRC010000066">
    <property type="protein sequence ID" value="KAG2211424.1"/>
    <property type="molecule type" value="Genomic_DNA"/>
</dbReference>
<name>A0A8H7RH92_9FUNG</name>
<reference evidence="2" key="1">
    <citation type="submission" date="2020-12" db="EMBL/GenBank/DDBJ databases">
        <title>Metabolic potential, ecology and presence of endohyphal bacteria is reflected in genomic diversity of Mucoromycotina.</title>
        <authorList>
            <person name="Muszewska A."/>
            <person name="Okrasinska A."/>
            <person name="Steczkiewicz K."/>
            <person name="Drgas O."/>
            <person name="Orlowska M."/>
            <person name="Perlinska-Lenart U."/>
            <person name="Aleksandrzak-Piekarczyk T."/>
            <person name="Szatraj K."/>
            <person name="Zielenkiewicz U."/>
            <person name="Pilsyk S."/>
            <person name="Malc E."/>
            <person name="Mieczkowski P."/>
            <person name="Kruszewska J.S."/>
            <person name="Biernat P."/>
            <person name="Pawlowska J."/>
        </authorList>
    </citation>
    <scope>NUCLEOTIDE SEQUENCE</scope>
    <source>
        <strain evidence="2">CBS 226.32</strain>
    </source>
</reference>
<protein>
    <submittedName>
        <fullName evidence="2">Uncharacterized protein</fullName>
    </submittedName>
</protein>